<reference evidence="8" key="2">
    <citation type="submission" date="2015-01" db="EMBL/GenBank/DDBJ databases">
        <title>Evolutionary Origins and Diversification of the Mycorrhizal Mutualists.</title>
        <authorList>
            <consortium name="DOE Joint Genome Institute"/>
            <consortium name="Mycorrhizal Genomics Consortium"/>
            <person name="Kohler A."/>
            <person name="Kuo A."/>
            <person name="Nagy L.G."/>
            <person name="Floudas D."/>
            <person name="Copeland A."/>
            <person name="Barry K.W."/>
            <person name="Cichocki N."/>
            <person name="Veneault-Fourrey C."/>
            <person name="LaButti K."/>
            <person name="Lindquist E.A."/>
            <person name="Lipzen A."/>
            <person name="Lundell T."/>
            <person name="Morin E."/>
            <person name="Murat C."/>
            <person name="Riley R."/>
            <person name="Ohm R."/>
            <person name="Sun H."/>
            <person name="Tunlid A."/>
            <person name="Henrissat B."/>
            <person name="Grigoriev I.V."/>
            <person name="Hibbett D.S."/>
            <person name="Martin F."/>
        </authorList>
    </citation>
    <scope>NUCLEOTIDE SEQUENCE [LARGE SCALE GENOMIC DNA]</scope>
    <source>
        <strain evidence="8">UH-Slu-Lm8-n1</strain>
    </source>
</reference>
<dbReference type="GO" id="GO:0005762">
    <property type="term" value="C:mitochondrial large ribosomal subunit"/>
    <property type="evidence" value="ECO:0007669"/>
    <property type="project" value="TreeGrafter"/>
</dbReference>
<evidence type="ECO:0000256" key="4">
    <source>
        <dbReference type="ARBA" id="ARBA00023128"/>
    </source>
</evidence>
<dbReference type="InterPro" id="IPR007740">
    <property type="entry name" value="Ribosomal_mL49"/>
</dbReference>
<keyword evidence="5" id="KW-0687">Ribonucleoprotein</keyword>
<dbReference type="InParanoid" id="A0A0D0A6W5"/>
<evidence type="ECO:0000256" key="3">
    <source>
        <dbReference type="ARBA" id="ARBA00022980"/>
    </source>
</evidence>
<keyword evidence="4" id="KW-0496">Mitochondrion</keyword>
<dbReference type="HOGENOM" id="CLU_085757_4_0_1"/>
<dbReference type="GO" id="GO:0003735">
    <property type="term" value="F:structural constituent of ribosome"/>
    <property type="evidence" value="ECO:0007669"/>
    <property type="project" value="InterPro"/>
</dbReference>
<protein>
    <recommendedName>
        <fullName evidence="6">Large ribosomal subunit protein mL49</fullName>
    </recommendedName>
</protein>
<sequence>MSFITRATPYFVRRNSRGSLPVYTDVRNGGTKYLVTIRNVQGQLNSLANDLKQSLFSHNSTEANRLKVQVIAQRHLVITGGRWKNDVISWLASKGF</sequence>
<dbReference type="Pfam" id="PF05046">
    <property type="entry name" value="Img2"/>
    <property type="match status" value="1"/>
</dbReference>
<name>A0A0D0A6W5_9AGAM</name>
<dbReference type="PANTHER" id="PTHR13477:SF0">
    <property type="entry name" value="LARGE RIBOSOMAL SUBUNIT PROTEIN ML49"/>
    <property type="match status" value="1"/>
</dbReference>
<organism evidence="7 8">
    <name type="scientific">Suillus luteus UH-Slu-Lm8-n1</name>
    <dbReference type="NCBI Taxonomy" id="930992"/>
    <lineage>
        <taxon>Eukaryota</taxon>
        <taxon>Fungi</taxon>
        <taxon>Dikarya</taxon>
        <taxon>Basidiomycota</taxon>
        <taxon>Agaricomycotina</taxon>
        <taxon>Agaricomycetes</taxon>
        <taxon>Agaricomycetidae</taxon>
        <taxon>Boletales</taxon>
        <taxon>Suillineae</taxon>
        <taxon>Suillaceae</taxon>
        <taxon>Suillus</taxon>
    </lineage>
</organism>
<evidence type="ECO:0000256" key="6">
    <source>
        <dbReference type="ARBA" id="ARBA00035191"/>
    </source>
</evidence>
<reference evidence="7 8" key="1">
    <citation type="submission" date="2014-04" db="EMBL/GenBank/DDBJ databases">
        <authorList>
            <consortium name="DOE Joint Genome Institute"/>
            <person name="Kuo A."/>
            <person name="Ruytinx J."/>
            <person name="Rineau F."/>
            <person name="Colpaert J."/>
            <person name="Kohler A."/>
            <person name="Nagy L.G."/>
            <person name="Floudas D."/>
            <person name="Copeland A."/>
            <person name="Barry K.W."/>
            <person name="Cichocki N."/>
            <person name="Veneault-Fourrey C."/>
            <person name="LaButti K."/>
            <person name="Lindquist E.A."/>
            <person name="Lipzen A."/>
            <person name="Lundell T."/>
            <person name="Morin E."/>
            <person name="Murat C."/>
            <person name="Sun H."/>
            <person name="Tunlid A."/>
            <person name="Henrissat B."/>
            <person name="Grigoriev I.V."/>
            <person name="Hibbett D.S."/>
            <person name="Martin F."/>
            <person name="Nordberg H.P."/>
            <person name="Cantor M.N."/>
            <person name="Hua S.X."/>
        </authorList>
    </citation>
    <scope>NUCLEOTIDE SEQUENCE [LARGE SCALE GENOMIC DNA]</scope>
    <source>
        <strain evidence="7 8">UH-Slu-Lm8-n1</strain>
    </source>
</reference>
<evidence type="ECO:0000313" key="8">
    <source>
        <dbReference type="Proteomes" id="UP000054485"/>
    </source>
</evidence>
<dbReference type="EMBL" id="KN835167">
    <property type="protein sequence ID" value="KIK45840.1"/>
    <property type="molecule type" value="Genomic_DNA"/>
</dbReference>
<dbReference type="PANTHER" id="PTHR13477">
    <property type="entry name" value="MITOCHONDRIAL 39S RIBOSOMAL PROTEIN L49"/>
    <property type="match status" value="1"/>
</dbReference>
<dbReference type="OrthoDB" id="19439at2759"/>
<dbReference type="GO" id="GO:0006412">
    <property type="term" value="P:translation"/>
    <property type="evidence" value="ECO:0007669"/>
    <property type="project" value="InterPro"/>
</dbReference>
<dbReference type="FunCoup" id="A0A0D0A6W5">
    <property type="interactions" value="47"/>
</dbReference>
<evidence type="ECO:0000256" key="5">
    <source>
        <dbReference type="ARBA" id="ARBA00023274"/>
    </source>
</evidence>
<keyword evidence="8" id="KW-1185">Reference proteome</keyword>
<evidence type="ECO:0000256" key="1">
    <source>
        <dbReference type="ARBA" id="ARBA00004173"/>
    </source>
</evidence>
<dbReference type="Gene3D" id="3.30.780.10">
    <property type="entry name" value="SUI1-like domain"/>
    <property type="match status" value="1"/>
</dbReference>
<dbReference type="Proteomes" id="UP000054485">
    <property type="component" value="Unassembled WGS sequence"/>
</dbReference>
<evidence type="ECO:0000256" key="2">
    <source>
        <dbReference type="ARBA" id="ARBA00005677"/>
    </source>
</evidence>
<dbReference type="STRING" id="930992.A0A0D0A6W5"/>
<comment type="similarity">
    <text evidence="2">Belongs to the mitochondrion-specific ribosomal protein mL49 family.</text>
</comment>
<accession>A0A0D0A6W5</accession>
<dbReference type="AlphaFoldDB" id="A0A0D0A6W5"/>
<comment type="subcellular location">
    <subcellularLocation>
        <location evidence="1">Mitochondrion</location>
    </subcellularLocation>
</comment>
<proteinExistence type="inferred from homology"/>
<keyword evidence="3" id="KW-0689">Ribosomal protein</keyword>
<gene>
    <name evidence="7" type="ORF">CY34DRAFT_801148</name>
</gene>
<evidence type="ECO:0000313" key="7">
    <source>
        <dbReference type="EMBL" id="KIK45840.1"/>
    </source>
</evidence>